<dbReference type="GO" id="GO:0046983">
    <property type="term" value="F:protein dimerization activity"/>
    <property type="evidence" value="ECO:0007669"/>
    <property type="project" value="InterPro"/>
</dbReference>
<protein>
    <recommendedName>
        <fullName evidence="7">Linear primary-alkylsulfatase</fullName>
        <ecNumber evidence="6">3.1.6.21</ecNumber>
    </recommendedName>
    <alternativeName>
        <fullName evidence="8">Type III linear primary-alkylsulfatase</fullName>
    </alternativeName>
</protein>
<comment type="caution">
    <text evidence="11">The sequence shown here is derived from an EMBL/GenBank/DDBJ whole genome shotgun (WGS) entry which is preliminary data.</text>
</comment>
<dbReference type="Gene3D" id="1.25.40.880">
    <property type="entry name" value="Alkyl sulfatase, dimerisation domain"/>
    <property type="match status" value="1"/>
</dbReference>
<evidence type="ECO:0000256" key="7">
    <source>
        <dbReference type="ARBA" id="ARBA00068034"/>
    </source>
</evidence>
<dbReference type="GO" id="GO:0018909">
    <property type="term" value="P:dodecyl sulfate metabolic process"/>
    <property type="evidence" value="ECO:0007669"/>
    <property type="project" value="InterPro"/>
</dbReference>
<evidence type="ECO:0000313" key="12">
    <source>
        <dbReference type="Proteomes" id="UP000284202"/>
    </source>
</evidence>
<keyword evidence="3 11" id="KW-0378">Hydrolase</keyword>
<dbReference type="Gene3D" id="3.60.15.30">
    <property type="entry name" value="Metallo-beta-lactamase domain"/>
    <property type="match status" value="1"/>
</dbReference>
<dbReference type="InterPro" id="IPR038536">
    <property type="entry name" value="Alkyl/aryl-sulf_dimr_sf"/>
</dbReference>
<dbReference type="InterPro" id="IPR052195">
    <property type="entry name" value="Bact_Alkyl/Aryl-Sulfatase"/>
</dbReference>
<feature type="signal peptide" evidence="9">
    <location>
        <begin position="1"/>
        <end position="20"/>
    </location>
</feature>
<evidence type="ECO:0000256" key="8">
    <source>
        <dbReference type="ARBA" id="ARBA00075789"/>
    </source>
</evidence>
<dbReference type="OrthoDB" id="7253658at2"/>
<sequence>MRLHIIAAAFGLTVAGAALAQDGKDATGATQAANAAVLESLPFEDRQSFEDARRGFIAPLPGDVITGASGAPIWDPAKFAFLQENADAPATVNPSLWRQSQLVNIGGLFEVTGGIYQIRNYDLSNMTVIEGDEGITVIDPLVSAETAKAALDLYYANRGEKPVKAVIYTHSHADHFGGVRGVVDEADVAAGKVKIYAPEGFMEHAIAENVLAGNAMARRASYQFGNLLPPDPRGQVGSGLGTTTAAGAITLIPPTDYISKDGHRETIDGQVYEFMMANGSEAPSEFVFYMPELKVLNMAETATHMLHNTYTLRGAKVRDPLEWSKYLNAAIKRWGDKVEILYNQHQWPVWGNAEAVRHLKLQRDMYRFIHDETLRLANHGYTMNQIAEMIDLPDAIEKSFSNRGYYGTFNHNVKATYMLYLGWFDGNPANLNPLPPVETAKRYVEVMGGADAVLEHGRKAYEAGDYRWVAQLVNNVVYADPGNQAARDLQADALEQLGYQAESGVWRNFYLSAAKELRYGVTELPTPNAVTPDTLRAMSLDLYFDYMAVRLNHPKADGRKITLNFVFPDVGKKYLLELENGVLNHSEGVQSDTADTTITLDRAVLDAITLQQTTMQEAAQAGNVKFEGDPAKLQEVMSLLDTFGFWFNIATPNPAPAE</sequence>
<dbReference type="SUPFAM" id="SSF55718">
    <property type="entry name" value="SCP-like"/>
    <property type="match status" value="1"/>
</dbReference>
<dbReference type="InterPro" id="IPR044097">
    <property type="entry name" value="Bds1/SdsA1_MBL-fold"/>
</dbReference>
<dbReference type="Gene3D" id="3.30.1050.10">
    <property type="entry name" value="SCP2 sterol-binding domain"/>
    <property type="match status" value="1"/>
</dbReference>
<dbReference type="PANTHER" id="PTHR43223">
    <property type="entry name" value="ALKYL/ARYL-SULFATASE"/>
    <property type="match status" value="1"/>
</dbReference>
<dbReference type="Pfam" id="PF14864">
    <property type="entry name" value="Alkyl_sulf_C"/>
    <property type="match status" value="1"/>
</dbReference>
<reference evidence="12" key="1">
    <citation type="submission" date="2018-09" db="EMBL/GenBank/DDBJ databases">
        <title>Acidovorax cavernicola nov. sp. isolated from Gruta de las Maravillas (Aracena, Spain).</title>
        <authorList>
            <person name="Jurado V."/>
            <person name="Gutierrez-Patricio S."/>
            <person name="Gonzalez-Pimentel J.L."/>
            <person name="Miller A.Z."/>
            <person name="Laiz L."/>
            <person name="Saiz-Jimenez C."/>
        </authorList>
    </citation>
    <scope>NUCLEOTIDE SEQUENCE [LARGE SCALE GENOMIC DNA]</scope>
    <source>
        <strain evidence="12">1011MAR3C25</strain>
    </source>
</reference>
<dbReference type="InterPro" id="IPR036527">
    <property type="entry name" value="SCP2_sterol-bd_dom_sf"/>
</dbReference>
<dbReference type="InterPro" id="IPR029228">
    <property type="entry name" value="Alkyl_sulf_dimr"/>
</dbReference>
<dbReference type="RefSeq" id="WP_119752113.1">
    <property type="nucleotide sequence ID" value="NZ_QZCG01000023.1"/>
</dbReference>
<dbReference type="EMBL" id="QZCG01000023">
    <property type="protein sequence ID" value="RJE81941.1"/>
    <property type="molecule type" value="Genomic_DNA"/>
</dbReference>
<evidence type="ECO:0000256" key="9">
    <source>
        <dbReference type="SAM" id="SignalP"/>
    </source>
</evidence>
<dbReference type="InterPro" id="IPR029229">
    <property type="entry name" value="Alkyl_sulf_C"/>
</dbReference>
<dbReference type="FunFam" id="3.60.15.30:FF:000001">
    <property type="entry name" value="Alkyl/aryl-sulfatase BDS1"/>
    <property type="match status" value="1"/>
</dbReference>
<organism evidence="11 12">
    <name type="scientific">Paracoccus onubensis</name>
    <dbReference type="NCBI Taxonomy" id="1675788"/>
    <lineage>
        <taxon>Bacteria</taxon>
        <taxon>Pseudomonadati</taxon>
        <taxon>Pseudomonadota</taxon>
        <taxon>Alphaproteobacteria</taxon>
        <taxon>Rhodobacterales</taxon>
        <taxon>Paracoccaceae</taxon>
        <taxon>Paracoccus</taxon>
    </lineage>
</organism>
<keyword evidence="9" id="KW-0732">Signal</keyword>
<dbReference type="InterPro" id="IPR036866">
    <property type="entry name" value="RibonucZ/Hydroxyglut_hydro"/>
</dbReference>
<feature type="chain" id="PRO_5019269517" description="Linear primary-alkylsulfatase" evidence="9">
    <location>
        <begin position="21"/>
        <end position="658"/>
    </location>
</feature>
<comment type="cofactor">
    <cofactor evidence="1">
        <name>Zn(2+)</name>
        <dbReference type="ChEBI" id="CHEBI:29105"/>
    </cofactor>
</comment>
<proteinExistence type="inferred from homology"/>
<feature type="domain" description="Metallo-beta-lactamase" evidence="10">
    <location>
        <begin position="123"/>
        <end position="345"/>
    </location>
</feature>
<evidence type="ECO:0000256" key="1">
    <source>
        <dbReference type="ARBA" id="ARBA00001947"/>
    </source>
</evidence>
<evidence type="ECO:0000256" key="5">
    <source>
        <dbReference type="ARBA" id="ARBA00033751"/>
    </source>
</evidence>
<dbReference type="SMART" id="SM00849">
    <property type="entry name" value="Lactamase_B"/>
    <property type="match status" value="1"/>
</dbReference>
<name>A0A418SLX4_9RHOB</name>
<dbReference type="CDD" id="cd07710">
    <property type="entry name" value="arylsulfatase_Sdsa1-like_MBL-fold"/>
    <property type="match status" value="1"/>
</dbReference>
<dbReference type="FunFam" id="1.25.40.880:FF:000001">
    <property type="entry name" value="SDS hydrolase SdsA1"/>
    <property type="match status" value="1"/>
</dbReference>
<accession>A0A418SLX4</accession>
<evidence type="ECO:0000256" key="6">
    <source>
        <dbReference type="ARBA" id="ARBA00066568"/>
    </source>
</evidence>
<dbReference type="EC" id="3.1.6.21" evidence="6"/>
<comment type="similarity">
    <text evidence="5">Belongs to the metallo-beta-lactamase superfamily. Type III sulfatase family.</text>
</comment>
<evidence type="ECO:0000259" key="10">
    <source>
        <dbReference type="SMART" id="SM00849"/>
    </source>
</evidence>
<dbReference type="PANTHER" id="PTHR43223:SF1">
    <property type="entry name" value="ALKYL_ARYL-SULFATASE BDS1"/>
    <property type="match status" value="1"/>
</dbReference>
<dbReference type="Pfam" id="PF00753">
    <property type="entry name" value="Lactamase_B"/>
    <property type="match status" value="1"/>
</dbReference>
<evidence type="ECO:0000313" key="11">
    <source>
        <dbReference type="EMBL" id="RJE81941.1"/>
    </source>
</evidence>
<dbReference type="Proteomes" id="UP000284202">
    <property type="component" value="Unassembled WGS sequence"/>
</dbReference>
<evidence type="ECO:0000256" key="4">
    <source>
        <dbReference type="ARBA" id="ARBA00022833"/>
    </source>
</evidence>
<dbReference type="AlphaFoldDB" id="A0A418SLX4"/>
<keyword evidence="2" id="KW-0479">Metal-binding</keyword>
<evidence type="ECO:0000256" key="3">
    <source>
        <dbReference type="ARBA" id="ARBA00022801"/>
    </source>
</evidence>
<gene>
    <name evidence="11" type="ORF">D3P04_22425</name>
</gene>
<keyword evidence="4" id="KW-0862">Zinc</keyword>
<dbReference type="SUPFAM" id="SSF56281">
    <property type="entry name" value="Metallo-hydrolase/oxidoreductase"/>
    <property type="match status" value="1"/>
</dbReference>
<evidence type="ECO:0000256" key="2">
    <source>
        <dbReference type="ARBA" id="ARBA00022723"/>
    </source>
</evidence>
<dbReference type="Pfam" id="PF14863">
    <property type="entry name" value="Alkyl_sulf_dimr"/>
    <property type="match status" value="1"/>
</dbReference>
<dbReference type="InterPro" id="IPR001279">
    <property type="entry name" value="Metallo-B-lactamas"/>
</dbReference>
<keyword evidence="12" id="KW-1185">Reference proteome</keyword>
<dbReference type="GO" id="GO:0046872">
    <property type="term" value="F:metal ion binding"/>
    <property type="evidence" value="ECO:0007669"/>
    <property type="project" value="UniProtKB-KW"/>
</dbReference>
<dbReference type="GO" id="GO:0018741">
    <property type="term" value="F:linear primary-alkylsulfatase activity"/>
    <property type="evidence" value="ECO:0007669"/>
    <property type="project" value="UniProtKB-EC"/>
</dbReference>